<sequence length="232" mass="25905">MTTKSLQFRNLPVDGQPRPMQVAPRTLVIAGWAGRNVEAVEEHIRELEEIGVARPRRTPMFYRLSAALLTADGEIEVVGEAATGEAEVVLIRSGDAFHVGIGSDHTDRKLEAVGVTLSKQICGKPVGPDLWSLDDLRGHWDKLILRSKVWRDGEWRLYQEGTLDSLMTPDELLRQYEDDGGRFGEGDVMFCGTVPIIGDFYFAEKMALELSDPVLGRTLRHELHVRALEIAD</sequence>
<keyword evidence="2" id="KW-1185">Reference proteome</keyword>
<evidence type="ECO:0000313" key="2">
    <source>
        <dbReference type="Proteomes" id="UP000295097"/>
    </source>
</evidence>
<organism evidence="1 2">
    <name type="scientific">Martelella mediterranea</name>
    <dbReference type="NCBI Taxonomy" id="293089"/>
    <lineage>
        <taxon>Bacteria</taxon>
        <taxon>Pseudomonadati</taxon>
        <taxon>Pseudomonadota</taxon>
        <taxon>Alphaproteobacteria</taxon>
        <taxon>Hyphomicrobiales</taxon>
        <taxon>Aurantimonadaceae</taxon>
        <taxon>Martelella</taxon>
    </lineage>
</organism>
<dbReference type="GO" id="GO:0003824">
    <property type="term" value="F:catalytic activity"/>
    <property type="evidence" value="ECO:0007669"/>
    <property type="project" value="InterPro"/>
</dbReference>
<proteinExistence type="predicted"/>
<dbReference type="InterPro" id="IPR021269">
    <property type="entry name" value="DUF2848"/>
</dbReference>
<dbReference type="RefSeq" id="WP_207903979.1">
    <property type="nucleotide sequence ID" value="NZ_SMAR01000068.1"/>
</dbReference>
<evidence type="ECO:0000313" key="1">
    <source>
        <dbReference type="EMBL" id="TCT28132.1"/>
    </source>
</evidence>
<name>A0A4R3NEC6_9HYPH</name>
<protein>
    <submittedName>
        <fullName evidence="1">Uncharacterized protein DUF2848</fullName>
    </submittedName>
</protein>
<dbReference type="Proteomes" id="UP000295097">
    <property type="component" value="Unassembled WGS sequence"/>
</dbReference>
<dbReference type="SUPFAM" id="SSF56529">
    <property type="entry name" value="FAH"/>
    <property type="match status" value="1"/>
</dbReference>
<dbReference type="Pfam" id="PF11010">
    <property type="entry name" value="DUF2848"/>
    <property type="match status" value="1"/>
</dbReference>
<dbReference type="Gene3D" id="3.90.850.10">
    <property type="entry name" value="Fumarylacetoacetase-like, C-terminal domain"/>
    <property type="match status" value="1"/>
</dbReference>
<accession>A0A4R3NEC6</accession>
<reference evidence="1 2" key="1">
    <citation type="submission" date="2019-03" db="EMBL/GenBank/DDBJ databases">
        <title>Freshwater and sediment microbial communities from various areas in North America, analyzing microbe dynamics in response to fracking.</title>
        <authorList>
            <person name="Lamendella R."/>
        </authorList>
    </citation>
    <scope>NUCLEOTIDE SEQUENCE [LARGE SCALE GENOMIC DNA]</scope>
    <source>
        <strain evidence="1 2">175.2</strain>
    </source>
</reference>
<comment type="caution">
    <text evidence="1">The sequence shown here is derived from an EMBL/GenBank/DDBJ whole genome shotgun (WGS) entry which is preliminary data.</text>
</comment>
<gene>
    <name evidence="1" type="ORF">EDC90_10686</name>
</gene>
<dbReference type="EMBL" id="SMAR01000068">
    <property type="protein sequence ID" value="TCT28132.1"/>
    <property type="molecule type" value="Genomic_DNA"/>
</dbReference>
<dbReference type="AlphaFoldDB" id="A0A4R3NEC6"/>
<dbReference type="InterPro" id="IPR036663">
    <property type="entry name" value="Fumarylacetoacetase_C_sf"/>
</dbReference>